<evidence type="ECO:0000256" key="4">
    <source>
        <dbReference type="ARBA" id="ARBA00022755"/>
    </source>
</evidence>
<evidence type="ECO:0000256" key="6">
    <source>
        <dbReference type="ARBA" id="ARBA00022857"/>
    </source>
</evidence>
<dbReference type="AlphaFoldDB" id="G9YGS7"/>
<evidence type="ECO:0000259" key="13">
    <source>
        <dbReference type="Pfam" id="PF02882"/>
    </source>
</evidence>
<dbReference type="Gene3D" id="3.40.50.10860">
    <property type="entry name" value="Leucine Dehydrogenase, chain A, domain 1"/>
    <property type="match status" value="1"/>
</dbReference>
<dbReference type="Proteomes" id="UP000005481">
    <property type="component" value="Unassembled WGS sequence"/>
</dbReference>
<dbReference type="EC" id="3.5.4.9" evidence="11"/>
<keyword evidence="3 11" id="KW-0028">Amino-acid biosynthesis</keyword>
<dbReference type="GO" id="GO:0004477">
    <property type="term" value="F:methenyltetrahydrofolate cyclohydrolase activity"/>
    <property type="evidence" value="ECO:0007669"/>
    <property type="project" value="UniProtKB-UniRule"/>
</dbReference>
<evidence type="ECO:0000256" key="8">
    <source>
        <dbReference type="ARBA" id="ARBA00023102"/>
    </source>
</evidence>
<evidence type="ECO:0000256" key="11">
    <source>
        <dbReference type="HAMAP-Rule" id="MF_01576"/>
    </source>
</evidence>
<evidence type="ECO:0000256" key="1">
    <source>
        <dbReference type="ARBA" id="ARBA00004777"/>
    </source>
</evidence>
<dbReference type="InterPro" id="IPR036291">
    <property type="entry name" value="NAD(P)-bd_dom_sf"/>
</dbReference>
<keyword evidence="4 11" id="KW-0658">Purine biosynthesis</keyword>
<dbReference type="PATRIC" id="fig|861450.3.peg.800"/>
<organism evidence="14 15">
    <name type="scientific">Anaeroglobus geminatus F0357</name>
    <dbReference type="NCBI Taxonomy" id="861450"/>
    <lineage>
        <taxon>Bacteria</taxon>
        <taxon>Bacillati</taxon>
        <taxon>Bacillota</taxon>
        <taxon>Negativicutes</taxon>
        <taxon>Veillonellales</taxon>
        <taxon>Veillonellaceae</taxon>
        <taxon>Anaeroglobus</taxon>
    </lineage>
</organism>
<dbReference type="PANTHER" id="PTHR48099">
    <property type="entry name" value="C-1-TETRAHYDROFOLATE SYNTHASE, CYTOPLASMIC-RELATED"/>
    <property type="match status" value="1"/>
</dbReference>
<dbReference type="InterPro" id="IPR000672">
    <property type="entry name" value="THF_DH/CycHdrlase"/>
</dbReference>
<dbReference type="InterPro" id="IPR046346">
    <property type="entry name" value="Aminoacid_DH-like_N_sf"/>
</dbReference>
<keyword evidence="9 11" id="KW-0486">Methionine biosynthesis</keyword>
<dbReference type="GO" id="GO:0000105">
    <property type="term" value="P:L-histidine biosynthetic process"/>
    <property type="evidence" value="ECO:0007669"/>
    <property type="project" value="UniProtKB-KW"/>
</dbReference>
<keyword evidence="10 11" id="KW-0511">Multifunctional enzyme</keyword>
<dbReference type="InterPro" id="IPR020630">
    <property type="entry name" value="THF_DH/CycHdrlase_cat_dom"/>
</dbReference>
<dbReference type="FunFam" id="3.40.50.720:FF:000094">
    <property type="entry name" value="Bifunctional protein FolD"/>
    <property type="match status" value="1"/>
</dbReference>
<feature type="domain" description="Tetrahydrofolate dehydrogenase/cyclohydrolase NAD(P)-binding" evidence="13">
    <location>
        <begin position="137"/>
        <end position="271"/>
    </location>
</feature>
<dbReference type="EMBL" id="AGCJ01000030">
    <property type="protein sequence ID" value="EHM41625.1"/>
    <property type="molecule type" value="Genomic_DNA"/>
</dbReference>
<evidence type="ECO:0000256" key="9">
    <source>
        <dbReference type="ARBA" id="ARBA00023167"/>
    </source>
</evidence>
<evidence type="ECO:0000256" key="10">
    <source>
        <dbReference type="ARBA" id="ARBA00023268"/>
    </source>
</evidence>
<evidence type="ECO:0000313" key="15">
    <source>
        <dbReference type="Proteomes" id="UP000005481"/>
    </source>
</evidence>
<keyword evidence="7 11" id="KW-0560">Oxidoreductase</keyword>
<proteinExistence type="inferred from homology"/>
<feature type="domain" description="Tetrahydrofolate dehydrogenase/cyclohydrolase catalytic" evidence="12">
    <location>
        <begin position="4"/>
        <end position="118"/>
    </location>
</feature>
<evidence type="ECO:0000256" key="5">
    <source>
        <dbReference type="ARBA" id="ARBA00022801"/>
    </source>
</evidence>
<dbReference type="GO" id="GO:0005829">
    <property type="term" value="C:cytosol"/>
    <property type="evidence" value="ECO:0007669"/>
    <property type="project" value="TreeGrafter"/>
</dbReference>
<dbReference type="HAMAP" id="MF_01576">
    <property type="entry name" value="THF_DHG_CYH"/>
    <property type="match status" value="1"/>
</dbReference>
<dbReference type="UniPathway" id="UPA00193"/>
<dbReference type="Pfam" id="PF00763">
    <property type="entry name" value="THF_DHG_CYH"/>
    <property type="match status" value="1"/>
</dbReference>
<reference evidence="14" key="1">
    <citation type="submission" date="2011-08" db="EMBL/GenBank/DDBJ databases">
        <authorList>
            <person name="Weinstock G."/>
            <person name="Sodergren E."/>
            <person name="Clifton S."/>
            <person name="Fulton L."/>
            <person name="Fulton B."/>
            <person name="Courtney L."/>
            <person name="Fronick C."/>
            <person name="Harrison M."/>
            <person name="Strong C."/>
            <person name="Farmer C."/>
            <person name="Delahaunty K."/>
            <person name="Markovic C."/>
            <person name="Hall O."/>
            <person name="Minx P."/>
            <person name="Tomlinson C."/>
            <person name="Mitreva M."/>
            <person name="Hou S."/>
            <person name="Chen J."/>
            <person name="Wollam A."/>
            <person name="Pepin K.H."/>
            <person name="Johnson M."/>
            <person name="Bhonagiri V."/>
            <person name="Zhang X."/>
            <person name="Suruliraj S."/>
            <person name="Warren W."/>
            <person name="Chinwalla A."/>
            <person name="Mardis E.R."/>
            <person name="Wilson R.K."/>
        </authorList>
    </citation>
    <scope>NUCLEOTIDE SEQUENCE [LARGE SCALE GENOMIC DNA]</scope>
    <source>
        <strain evidence="14">F0357</strain>
    </source>
</reference>
<dbReference type="Pfam" id="PF02882">
    <property type="entry name" value="THF_DHG_CYH_C"/>
    <property type="match status" value="1"/>
</dbReference>
<comment type="caution">
    <text evidence="11">Lacks conserved residue(s) required for the propagation of feature annotation.</text>
</comment>
<dbReference type="EC" id="1.5.1.5" evidence="11"/>
<keyword evidence="15" id="KW-1185">Reference proteome</keyword>
<dbReference type="HOGENOM" id="CLU_034045_2_1_9"/>
<dbReference type="OrthoDB" id="9803580at2"/>
<comment type="pathway">
    <text evidence="1 11">One-carbon metabolism; tetrahydrofolate interconversion.</text>
</comment>
<sequence length="275" mass="29199">MSILDGKKTAAARKERLAAYLRELKEKGEERRLAVLAVGEDAPSDMYARTVQRAALSVGLPVEICRYAEDISEEDLIQAVAALGERKDIAGILPMLPLPERFNRERVLNRIAPEKDVDGQTAADKGLLFSGSPCFAACTARAVIAVLEDYNITLEGKHVVIIGRSDVVGKPLAHLCLTRNATVTVCHSRTKNLPALTAQADILVAAVGKAAFVTPDMVKEGAVVIDVGINRADGKTVGDVSDAANAKASQYTPVPGGIGAVVSTIILENTAYGRR</sequence>
<keyword evidence="6 11" id="KW-0521">NADP</keyword>
<comment type="function">
    <text evidence="11">Catalyzes the oxidation of 5,10-methylenetetrahydrofolate to 5,10-methenyltetrahydrofolate and then the hydrolysis of 5,10-methenyltetrahydrofolate to 10-formyltetrahydrofolate.</text>
</comment>
<keyword evidence="2 11" id="KW-0554">One-carbon metabolism</keyword>
<accession>G9YGS7</accession>
<dbReference type="RefSeq" id="WP_006789833.1">
    <property type="nucleotide sequence ID" value="NZ_JH417580.1"/>
</dbReference>
<dbReference type="eggNOG" id="COG0190">
    <property type="taxonomic scope" value="Bacteria"/>
</dbReference>
<name>G9YGS7_9FIRM</name>
<comment type="catalytic activity">
    <reaction evidence="11">
        <text>(6R)-5,10-methenyltetrahydrofolate + H2O = (6R)-10-formyltetrahydrofolate + H(+)</text>
        <dbReference type="Rhea" id="RHEA:23700"/>
        <dbReference type="ChEBI" id="CHEBI:15377"/>
        <dbReference type="ChEBI" id="CHEBI:15378"/>
        <dbReference type="ChEBI" id="CHEBI:57455"/>
        <dbReference type="ChEBI" id="CHEBI:195366"/>
        <dbReference type="EC" id="3.5.4.9"/>
    </reaction>
</comment>
<keyword evidence="8 11" id="KW-0368">Histidine biosynthesis</keyword>
<dbReference type="CDD" id="cd01080">
    <property type="entry name" value="NAD_bind_m-THF_DH_Cyclohyd"/>
    <property type="match status" value="1"/>
</dbReference>
<dbReference type="GO" id="GO:0009086">
    <property type="term" value="P:methionine biosynthetic process"/>
    <property type="evidence" value="ECO:0007669"/>
    <property type="project" value="UniProtKB-KW"/>
</dbReference>
<dbReference type="GO" id="GO:0035999">
    <property type="term" value="P:tetrahydrofolate interconversion"/>
    <property type="evidence" value="ECO:0007669"/>
    <property type="project" value="UniProtKB-UniRule"/>
</dbReference>
<gene>
    <name evidence="11" type="primary">folD</name>
    <name evidence="14" type="ORF">HMPREF0080_00847</name>
</gene>
<evidence type="ECO:0000256" key="3">
    <source>
        <dbReference type="ARBA" id="ARBA00022605"/>
    </source>
</evidence>
<comment type="subunit">
    <text evidence="11">Homodimer.</text>
</comment>
<dbReference type="InterPro" id="IPR020631">
    <property type="entry name" value="THF_DH/CycHdrlase_NAD-bd_dom"/>
</dbReference>
<dbReference type="PRINTS" id="PR00085">
    <property type="entry name" value="THFDHDRGNASE"/>
</dbReference>
<dbReference type="SUPFAM" id="SSF51735">
    <property type="entry name" value="NAD(P)-binding Rossmann-fold domains"/>
    <property type="match status" value="1"/>
</dbReference>
<comment type="caution">
    <text evidence="14">The sequence shown here is derived from an EMBL/GenBank/DDBJ whole genome shotgun (WGS) entry which is preliminary data.</text>
</comment>
<dbReference type="Gene3D" id="3.40.50.720">
    <property type="entry name" value="NAD(P)-binding Rossmann-like Domain"/>
    <property type="match status" value="1"/>
</dbReference>
<evidence type="ECO:0000256" key="2">
    <source>
        <dbReference type="ARBA" id="ARBA00022563"/>
    </source>
</evidence>
<feature type="binding site" evidence="11">
    <location>
        <begin position="163"/>
        <end position="165"/>
    </location>
    <ligand>
        <name>NADP(+)</name>
        <dbReference type="ChEBI" id="CHEBI:58349"/>
    </ligand>
</feature>
<comment type="similarity">
    <text evidence="11">Belongs to the tetrahydrofolate dehydrogenase/cyclohydrolase family.</text>
</comment>
<evidence type="ECO:0000256" key="7">
    <source>
        <dbReference type="ARBA" id="ARBA00023002"/>
    </source>
</evidence>
<evidence type="ECO:0000259" key="12">
    <source>
        <dbReference type="Pfam" id="PF00763"/>
    </source>
</evidence>
<comment type="catalytic activity">
    <reaction evidence="11">
        <text>(6R)-5,10-methylene-5,6,7,8-tetrahydrofolate + NADP(+) = (6R)-5,10-methenyltetrahydrofolate + NADPH</text>
        <dbReference type="Rhea" id="RHEA:22812"/>
        <dbReference type="ChEBI" id="CHEBI:15636"/>
        <dbReference type="ChEBI" id="CHEBI:57455"/>
        <dbReference type="ChEBI" id="CHEBI:57783"/>
        <dbReference type="ChEBI" id="CHEBI:58349"/>
        <dbReference type="EC" id="1.5.1.5"/>
    </reaction>
</comment>
<dbReference type="GO" id="GO:0004488">
    <property type="term" value="F:methylenetetrahydrofolate dehydrogenase (NADP+) activity"/>
    <property type="evidence" value="ECO:0007669"/>
    <property type="project" value="UniProtKB-UniRule"/>
</dbReference>
<dbReference type="STRING" id="861450.HMPREF0080_00847"/>
<dbReference type="PANTHER" id="PTHR48099:SF5">
    <property type="entry name" value="C-1-TETRAHYDROFOLATE SYNTHASE, CYTOPLASMIC"/>
    <property type="match status" value="1"/>
</dbReference>
<protein>
    <recommendedName>
        <fullName evidence="11">Bifunctional protein FolD</fullName>
    </recommendedName>
    <domain>
        <recommendedName>
            <fullName evidence="11">Methylenetetrahydrofolate dehydrogenase</fullName>
            <ecNumber evidence="11">1.5.1.5</ecNumber>
        </recommendedName>
    </domain>
    <domain>
        <recommendedName>
            <fullName evidence="11">Methenyltetrahydrofolate cyclohydrolase</fullName>
            <ecNumber evidence="11">3.5.4.9</ecNumber>
        </recommendedName>
    </domain>
</protein>
<evidence type="ECO:0000313" key="14">
    <source>
        <dbReference type="EMBL" id="EHM41625.1"/>
    </source>
</evidence>
<dbReference type="GO" id="GO:0006164">
    <property type="term" value="P:purine nucleotide biosynthetic process"/>
    <property type="evidence" value="ECO:0007669"/>
    <property type="project" value="UniProtKB-KW"/>
</dbReference>
<dbReference type="SUPFAM" id="SSF53223">
    <property type="entry name" value="Aminoacid dehydrogenase-like, N-terminal domain"/>
    <property type="match status" value="1"/>
</dbReference>
<feature type="binding site" evidence="11">
    <location>
        <position position="229"/>
    </location>
    <ligand>
        <name>NADP(+)</name>
        <dbReference type="ChEBI" id="CHEBI:58349"/>
    </ligand>
</feature>
<keyword evidence="5 11" id="KW-0378">Hydrolase</keyword>